<dbReference type="GeneID" id="39870683"/>
<evidence type="ECO:0000313" key="3">
    <source>
        <dbReference type="Proteomes" id="UP000219813"/>
    </source>
</evidence>
<dbReference type="EMBL" id="LT594633">
    <property type="protein sequence ID" value="SCO94097.1"/>
    <property type="molecule type" value="Genomic_DNA"/>
</dbReference>
<protein>
    <submittedName>
        <fullName evidence="2">Uncharacterized protein</fullName>
    </submittedName>
</protein>
<organism evidence="2 3">
    <name type="scientific">Plasmodium malariae</name>
    <dbReference type="NCBI Taxonomy" id="5858"/>
    <lineage>
        <taxon>Eukaryota</taxon>
        <taxon>Sar</taxon>
        <taxon>Alveolata</taxon>
        <taxon>Apicomplexa</taxon>
        <taxon>Aconoidasida</taxon>
        <taxon>Haemosporida</taxon>
        <taxon>Plasmodiidae</taxon>
        <taxon>Plasmodium</taxon>
        <taxon>Plasmodium (Plasmodium)</taxon>
    </lineage>
</organism>
<sequence>MKRVIIFVLATIFCVIRHHVGHCQMCTTDICEKCCHPTQNGCENNFYKTMRGNHYSDRTYCKLCECKNPITGCGWVAEKYEKVKCTSCTFIKHASARIKYFDICGCGYELKKGLLLTSS</sequence>
<feature type="chain" id="PRO_5008920749" evidence="1">
    <location>
        <begin position="24"/>
        <end position="119"/>
    </location>
</feature>
<accession>A0A1D3SQB6</accession>
<dbReference type="RefSeq" id="XP_028863373.1">
    <property type="nucleotide sequence ID" value="XM_029006934.1"/>
</dbReference>
<keyword evidence="1" id="KW-0732">Signal</keyword>
<dbReference type="OMA" id="CDCSNPS"/>
<evidence type="ECO:0000313" key="2">
    <source>
        <dbReference type="EMBL" id="SCO94097.1"/>
    </source>
</evidence>
<proteinExistence type="predicted"/>
<dbReference type="OrthoDB" id="359487at2759"/>
<dbReference type="VEuPathDB" id="PlasmoDB:PmUG01_12069400"/>
<dbReference type="KEGG" id="pmal:PMUG01_12069400"/>
<dbReference type="Proteomes" id="UP000219813">
    <property type="component" value="Chromosome 12"/>
</dbReference>
<gene>
    <name evidence="2" type="primary">PmUG01_12069400</name>
    <name evidence="2" type="ORF">PMUG01_12069400</name>
</gene>
<feature type="signal peptide" evidence="1">
    <location>
        <begin position="1"/>
        <end position="23"/>
    </location>
</feature>
<name>A0A1D3SQB6_PLAMA</name>
<reference evidence="2 3" key="1">
    <citation type="submission" date="2016-06" db="EMBL/GenBank/DDBJ databases">
        <authorList>
            <consortium name="Pathogen Informatics"/>
        </authorList>
    </citation>
    <scope>NUCLEOTIDE SEQUENCE [LARGE SCALE GENOMIC DNA]</scope>
</reference>
<evidence type="ECO:0000256" key="1">
    <source>
        <dbReference type="SAM" id="SignalP"/>
    </source>
</evidence>
<keyword evidence="3" id="KW-1185">Reference proteome</keyword>
<dbReference type="AlphaFoldDB" id="A0A1D3SQB6"/>